<dbReference type="Gene3D" id="2.20.25.90">
    <property type="entry name" value="ADC-like domains"/>
    <property type="match status" value="1"/>
</dbReference>
<dbReference type="Pfam" id="PF01568">
    <property type="entry name" value="Molydop_binding"/>
    <property type="match status" value="1"/>
</dbReference>
<dbReference type="Gene3D" id="3.30.2070.10">
    <property type="entry name" value="Formate dehydrogenase/DMSO reductase"/>
    <property type="match status" value="1"/>
</dbReference>
<dbReference type="Proteomes" id="UP001169242">
    <property type="component" value="Unassembled WGS sequence"/>
</dbReference>
<reference evidence="6" key="1">
    <citation type="journal article" date="2023" name="Int. J. Syst. Evol. Microbiol.">
        <title>&lt;i&gt;Holtiella tumoricola&lt;/i&gt; gen. nov. sp. nov., isolated from a human clinical sample.</title>
        <authorList>
            <person name="Allen-Vercoe E."/>
            <person name="Daigneault M.C."/>
            <person name="Vancuren S.J."/>
            <person name="Cochrane K."/>
            <person name="O'Neal L.L."/>
            <person name="Sankaranarayanan K."/>
            <person name="Lawson P.A."/>
        </authorList>
    </citation>
    <scope>NUCLEOTIDE SEQUENCE</scope>
    <source>
        <strain evidence="6">CC70A</strain>
    </source>
</reference>
<keyword evidence="3" id="KW-0408">Iron</keyword>
<evidence type="ECO:0000259" key="5">
    <source>
        <dbReference type="PROSITE" id="PS51669"/>
    </source>
</evidence>
<evidence type="ECO:0000256" key="1">
    <source>
        <dbReference type="ARBA" id="ARBA00010312"/>
    </source>
</evidence>
<dbReference type="InterPro" id="IPR009010">
    <property type="entry name" value="Asp_de-COase-like_dom_sf"/>
</dbReference>
<dbReference type="InterPro" id="IPR006657">
    <property type="entry name" value="MoPterin_dinucl-bd_dom"/>
</dbReference>
<evidence type="ECO:0000256" key="2">
    <source>
        <dbReference type="ARBA" id="ARBA00022723"/>
    </source>
</evidence>
<dbReference type="Pfam" id="PF04879">
    <property type="entry name" value="Molybdop_Fe4S4"/>
    <property type="match status" value="1"/>
</dbReference>
<dbReference type="PROSITE" id="PS51669">
    <property type="entry name" value="4FE4S_MOW_BIS_MGD"/>
    <property type="match status" value="1"/>
</dbReference>
<dbReference type="Gene3D" id="2.40.40.20">
    <property type="match status" value="1"/>
</dbReference>
<dbReference type="SMART" id="SM00926">
    <property type="entry name" value="Molybdop_Fe4S4"/>
    <property type="match status" value="1"/>
</dbReference>
<proteinExistence type="inferred from homology"/>
<dbReference type="RefSeq" id="WP_271010875.1">
    <property type="nucleotide sequence ID" value="NZ_JAQIFT010000008.1"/>
</dbReference>
<keyword evidence="2" id="KW-0479">Metal-binding</keyword>
<dbReference type="PANTHER" id="PTHR43742">
    <property type="entry name" value="TRIMETHYLAMINE-N-OXIDE REDUCTASE"/>
    <property type="match status" value="1"/>
</dbReference>
<dbReference type="AlphaFoldDB" id="A0AA42DK38"/>
<dbReference type="InterPro" id="IPR050612">
    <property type="entry name" value="Prok_Mopterin_Oxidored"/>
</dbReference>
<name>A0AA42DK38_9FIRM</name>
<dbReference type="Gene3D" id="3.40.228.10">
    <property type="entry name" value="Dimethylsulfoxide Reductase, domain 2"/>
    <property type="match status" value="1"/>
</dbReference>
<dbReference type="GO" id="GO:0043546">
    <property type="term" value="F:molybdopterin cofactor binding"/>
    <property type="evidence" value="ECO:0007669"/>
    <property type="project" value="InterPro"/>
</dbReference>
<dbReference type="Pfam" id="PF00384">
    <property type="entry name" value="Molybdopterin"/>
    <property type="match status" value="1"/>
</dbReference>
<dbReference type="PANTHER" id="PTHR43742:SF6">
    <property type="entry name" value="OXIDOREDUCTASE YYAE-RELATED"/>
    <property type="match status" value="1"/>
</dbReference>
<evidence type="ECO:0000256" key="3">
    <source>
        <dbReference type="ARBA" id="ARBA00023004"/>
    </source>
</evidence>
<gene>
    <name evidence="6" type="ORF">PBV87_01310</name>
</gene>
<sequence length="648" mass="74071">MKKLSLGCTLDCFDCCKFNVYVDENQVIKIEGDKEHPYTKGFICKKGLMHLDRTNHPERQYSPLLKVDGKWQEISFNQAIELMAQKLGMYKEAYGSKSILYYEQYGSGSVLKSIGDVFFNFFGGVSKQKGGPCWSAGIAAQNQNFGDVRSHALEDMLNSKTIIVWGKNPAYTTIHTMQMIKKAKQQGSYVIVIDPICTATATQADKYVRIKAGGDGALALAMAKKIIEKNLYNKEYISKYVNGFEAYRDYVETFNMEKLCEKAGVTEAEVDFLVEKYTDFYATILLGYGLQKYAYGGNTIWLIDALAALTGQIGVSGGGVNYANKVYPNVLNLDPYNSEGYANNQAFYVSHISDFIQENDIKIAIITKSNLLNQLPDLRSLEEALQKIEFKVCFDLFLTDTAQVCDLFIPTTTVLESEDLLFSSMTNPYITYNEKALEPKEALMDEYAFYRALAMKLELKDYPQVSKREYLDKVIEPLKEKHEEMSLEYLINHYFTLHESIAWKDKVFLTPSGKFEILFNKDAFTEEDKQNHRQRDNQFRLLTNHSRDSLFSQHFMDKDGIAKAYINSKMAKRHEFEDGEIIYLESEKGAIQVKLEIDDHIGDHVVMMYVGWWKKHGNPNWITESGISDIGGQVTYNETFVRLKGRDK</sequence>
<dbReference type="SUPFAM" id="SSF53706">
    <property type="entry name" value="Formate dehydrogenase/DMSO reductase, domains 1-3"/>
    <property type="match status" value="1"/>
</dbReference>
<dbReference type="Gene3D" id="3.40.50.740">
    <property type="match status" value="1"/>
</dbReference>
<keyword evidence="4" id="KW-0411">Iron-sulfur</keyword>
<keyword evidence="7" id="KW-1185">Reference proteome</keyword>
<feature type="domain" description="4Fe-4S Mo/W bis-MGD-type" evidence="5">
    <location>
        <begin position="1"/>
        <end position="58"/>
    </location>
</feature>
<evidence type="ECO:0000256" key="4">
    <source>
        <dbReference type="ARBA" id="ARBA00023014"/>
    </source>
</evidence>
<dbReference type="CDD" id="cd02766">
    <property type="entry name" value="MopB_3"/>
    <property type="match status" value="1"/>
</dbReference>
<dbReference type="GO" id="GO:0051536">
    <property type="term" value="F:iron-sulfur cluster binding"/>
    <property type="evidence" value="ECO:0007669"/>
    <property type="project" value="UniProtKB-KW"/>
</dbReference>
<organism evidence="6 7">
    <name type="scientific">Holtiella tumoricola</name>
    <dbReference type="NCBI Taxonomy" id="3018743"/>
    <lineage>
        <taxon>Bacteria</taxon>
        <taxon>Bacillati</taxon>
        <taxon>Bacillota</taxon>
        <taxon>Clostridia</taxon>
        <taxon>Lachnospirales</taxon>
        <taxon>Cellulosilyticaceae</taxon>
        <taxon>Holtiella</taxon>
    </lineage>
</organism>
<protein>
    <submittedName>
        <fullName evidence="6">Molybdopterin-dependent oxidoreductase</fullName>
    </submittedName>
</protein>
<comment type="similarity">
    <text evidence="1">Belongs to the prokaryotic molybdopterin-containing oxidoreductase family.</text>
</comment>
<evidence type="ECO:0000313" key="6">
    <source>
        <dbReference type="EMBL" id="MDA3730153.1"/>
    </source>
</evidence>
<dbReference type="GO" id="GO:0046872">
    <property type="term" value="F:metal ion binding"/>
    <property type="evidence" value="ECO:0007669"/>
    <property type="project" value="UniProtKB-KW"/>
</dbReference>
<dbReference type="InterPro" id="IPR006656">
    <property type="entry name" value="Mopterin_OxRdtase"/>
</dbReference>
<comment type="caution">
    <text evidence="6">The sequence shown here is derived from an EMBL/GenBank/DDBJ whole genome shotgun (WGS) entry which is preliminary data.</text>
</comment>
<dbReference type="InterPro" id="IPR006963">
    <property type="entry name" value="Mopterin_OxRdtase_4Fe-4S_dom"/>
</dbReference>
<evidence type="ECO:0000313" key="7">
    <source>
        <dbReference type="Proteomes" id="UP001169242"/>
    </source>
</evidence>
<dbReference type="SUPFAM" id="SSF50692">
    <property type="entry name" value="ADC-like"/>
    <property type="match status" value="1"/>
</dbReference>
<dbReference type="CDD" id="cd02775">
    <property type="entry name" value="MopB_CT"/>
    <property type="match status" value="1"/>
</dbReference>
<accession>A0AA42DK38</accession>
<dbReference type="GO" id="GO:0016491">
    <property type="term" value="F:oxidoreductase activity"/>
    <property type="evidence" value="ECO:0007669"/>
    <property type="project" value="InterPro"/>
</dbReference>
<dbReference type="EMBL" id="JAQIFT010000008">
    <property type="protein sequence ID" value="MDA3730153.1"/>
    <property type="molecule type" value="Genomic_DNA"/>
</dbReference>